<feature type="domain" description="PRD" evidence="6">
    <location>
        <begin position="203"/>
        <end position="314"/>
    </location>
</feature>
<comment type="caution">
    <text evidence="7">The sequence shown here is derived from an EMBL/GenBank/DDBJ whole genome shotgun (WGS) entry which is preliminary data.</text>
</comment>
<evidence type="ECO:0000256" key="4">
    <source>
        <dbReference type="ARBA" id="ARBA00023163"/>
    </source>
</evidence>
<dbReference type="EMBL" id="QSRJ01000009">
    <property type="protein sequence ID" value="RGL09545.1"/>
    <property type="molecule type" value="Genomic_DNA"/>
</dbReference>
<evidence type="ECO:0000313" key="8">
    <source>
        <dbReference type="Proteomes" id="UP000260943"/>
    </source>
</evidence>
<dbReference type="Gene3D" id="1.10.10.10">
    <property type="entry name" value="Winged helix-like DNA-binding domain superfamily/Winged helix DNA-binding domain"/>
    <property type="match status" value="1"/>
</dbReference>
<feature type="domain" description="PRD" evidence="6">
    <location>
        <begin position="324"/>
        <end position="431"/>
    </location>
</feature>
<proteinExistence type="predicted"/>
<name>A0A3E4QQX5_9ACTN</name>
<keyword evidence="2" id="KW-0805">Transcription regulation</keyword>
<feature type="domain" description="PTS EIIA type-2" evidence="5">
    <location>
        <begin position="534"/>
        <end position="674"/>
    </location>
</feature>
<evidence type="ECO:0000259" key="5">
    <source>
        <dbReference type="PROSITE" id="PS51094"/>
    </source>
</evidence>
<keyword evidence="3" id="KW-0010">Activator</keyword>
<dbReference type="SUPFAM" id="SSF63520">
    <property type="entry name" value="PTS-regulatory domain, PRD"/>
    <property type="match status" value="2"/>
</dbReference>
<dbReference type="Pfam" id="PF00874">
    <property type="entry name" value="PRD"/>
    <property type="match status" value="1"/>
</dbReference>
<dbReference type="PANTHER" id="PTHR30185:SF13">
    <property type="entry name" value="LICABCH OPERON REGULATOR-RELATED"/>
    <property type="match status" value="1"/>
</dbReference>
<sequence>MIGSVRLRAARTVPYEGVTMASRKTERINRLIDVLQHATSRVPASVLSKILGIGERSVRNYVSEVNEQGQFRIDSSSGGYRLVATDRSNDSAFHAEADGQTTSGSLEDLESRCNYVLSCLIKASGPISIFDLAESLCISESTIAGSVMPQVRRILPQFGLSIQIHDYQIELQGKERDKRKLLGHLATHNVYGYFTSTKTLETLFPDFNVQGILSNLVEICQRSGLFINDFALSNLLVHLLVIIIRLTSNNELTDRDDIDANSVVSRFKQEREITRCAKSIATYFEGEFGCSIPDPDYQQILLLIALSIERYSYNELSIDNLSEAIDGEFVNTVVGILEDTARRYNLPNAIDDGMKLQLVLHMHNAYQRAVYHVSYPNPLASQIKQEYAPVYDMAVYLSHRFSVTYDIEIGENEIAFIAFHLGAYFERAAAPANSLSCIVIVEEYHDFARKLVDDLKSALSDDLSIIGVMSCDGYLASSPESDVVITTIDVPVTHGLKILIGPILTKQNLRKIRDRISDLLESRRMEKARLFLKSMLRPELFARNVYLDGDQDSYIDYLGNLCVEQGLATVDFIKDVHQREKVSSTAFTDALAIPHSIGGYSDSSFIAALHNDAAIPWGRHKVHFVLLIGIAKDEMAYFRDALDIIIDLYSSIDKTSRLMQTDTFEEFVDVFTQSIS</sequence>
<dbReference type="InterPro" id="IPR050661">
    <property type="entry name" value="BglG_antiterminators"/>
</dbReference>
<gene>
    <name evidence="7" type="ORF">DXC81_08070</name>
</gene>
<dbReference type="PROSITE" id="PS51372">
    <property type="entry name" value="PRD_2"/>
    <property type="match status" value="2"/>
</dbReference>
<dbReference type="GO" id="GO:0006355">
    <property type="term" value="P:regulation of DNA-templated transcription"/>
    <property type="evidence" value="ECO:0007669"/>
    <property type="project" value="InterPro"/>
</dbReference>
<organism evidence="7 8">
    <name type="scientific">Collinsella tanakaei</name>
    <dbReference type="NCBI Taxonomy" id="626935"/>
    <lineage>
        <taxon>Bacteria</taxon>
        <taxon>Bacillati</taxon>
        <taxon>Actinomycetota</taxon>
        <taxon>Coriobacteriia</taxon>
        <taxon>Coriobacteriales</taxon>
        <taxon>Coriobacteriaceae</taxon>
        <taxon>Collinsella</taxon>
    </lineage>
</organism>
<dbReference type="Pfam" id="PF08279">
    <property type="entry name" value="HTH_11"/>
    <property type="match status" value="1"/>
</dbReference>
<dbReference type="PANTHER" id="PTHR30185">
    <property type="entry name" value="CRYPTIC BETA-GLUCOSIDE BGL OPERON ANTITERMINATOR"/>
    <property type="match status" value="1"/>
</dbReference>
<dbReference type="InterPro" id="IPR013196">
    <property type="entry name" value="HTH_11"/>
</dbReference>
<reference evidence="7 8" key="1">
    <citation type="submission" date="2018-08" db="EMBL/GenBank/DDBJ databases">
        <title>A genome reference for cultivated species of the human gut microbiota.</title>
        <authorList>
            <person name="Zou Y."/>
            <person name="Xue W."/>
            <person name="Luo G."/>
        </authorList>
    </citation>
    <scope>NUCLEOTIDE SEQUENCE [LARGE SCALE GENOMIC DNA]</scope>
    <source>
        <strain evidence="7 8">TF08-14</strain>
    </source>
</reference>
<dbReference type="Pfam" id="PF05043">
    <property type="entry name" value="Mga"/>
    <property type="match status" value="1"/>
</dbReference>
<dbReference type="InterPro" id="IPR036388">
    <property type="entry name" value="WH-like_DNA-bd_sf"/>
</dbReference>
<protein>
    <submittedName>
        <fullName evidence="7">PRD domain-containing protein</fullName>
    </submittedName>
</protein>
<evidence type="ECO:0000256" key="1">
    <source>
        <dbReference type="ARBA" id="ARBA00022737"/>
    </source>
</evidence>
<dbReference type="Proteomes" id="UP000260943">
    <property type="component" value="Unassembled WGS sequence"/>
</dbReference>
<dbReference type="InterPro" id="IPR016152">
    <property type="entry name" value="PTrfase/Anion_transptr"/>
</dbReference>
<keyword evidence="1" id="KW-0677">Repeat</keyword>
<dbReference type="Pfam" id="PF00359">
    <property type="entry name" value="PTS_EIIA_2"/>
    <property type="match status" value="1"/>
</dbReference>
<evidence type="ECO:0000313" key="7">
    <source>
        <dbReference type="EMBL" id="RGL09545.1"/>
    </source>
</evidence>
<dbReference type="InterPro" id="IPR007737">
    <property type="entry name" value="Mga_HTH"/>
</dbReference>
<evidence type="ECO:0000256" key="3">
    <source>
        <dbReference type="ARBA" id="ARBA00023159"/>
    </source>
</evidence>
<dbReference type="InterPro" id="IPR011608">
    <property type="entry name" value="PRD"/>
</dbReference>
<dbReference type="AlphaFoldDB" id="A0A3E4QQX5"/>
<dbReference type="Gene3D" id="1.10.1790.10">
    <property type="entry name" value="PRD domain"/>
    <property type="match status" value="2"/>
</dbReference>
<dbReference type="InterPro" id="IPR036634">
    <property type="entry name" value="PRD_sf"/>
</dbReference>
<dbReference type="Gene3D" id="3.40.930.10">
    <property type="entry name" value="Mannitol-specific EII, Chain A"/>
    <property type="match status" value="1"/>
</dbReference>
<dbReference type="PROSITE" id="PS51094">
    <property type="entry name" value="PTS_EIIA_TYPE_2"/>
    <property type="match status" value="1"/>
</dbReference>
<keyword evidence="4" id="KW-0804">Transcription</keyword>
<evidence type="ECO:0000259" key="6">
    <source>
        <dbReference type="PROSITE" id="PS51372"/>
    </source>
</evidence>
<accession>A0A3E4QQX5</accession>
<evidence type="ECO:0000256" key="2">
    <source>
        <dbReference type="ARBA" id="ARBA00023015"/>
    </source>
</evidence>
<dbReference type="SUPFAM" id="SSF55804">
    <property type="entry name" value="Phoshotransferase/anion transport protein"/>
    <property type="match status" value="1"/>
</dbReference>
<dbReference type="InterPro" id="IPR002178">
    <property type="entry name" value="PTS_EIIA_type-2_dom"/>
</dbReference>